<protein>
    <recommendedName>
        <fullName evidence="3">ubiquitinyl hydrolase 1</fullName>
        <ecNumber evidence="3">3.4.19.12</ecNumber>
    </recommendedName>
</protein>
<dbReference type="SUPFAM" id="SSF54001">
    <property type="entry name" value="Cysteine proteinases"/>
    <property type="match status" value="1"/>
</dbReference>
<dbReference type="InParanoid" id="A0A316V9L2"/>
<feature type="region of interest" description="Disordered" evidence="8">
    <location>
        <begin position="258"/>
        <end position="296"/>
    </location>
</feature>
<sequence length="1167" mass="127746">MSSNRSKAGSSGSNSVDVSQHPGFVNLGNTCFLNSALQAISATQSLKHLYQPTEDELQQQQEHVLQKFHLQAAQASLSPIEVSPAPTPGPSSRRESVVSELINARCKSPVLRLADEEHGRLWGQAISRPGSTSIEASSIRALASQAVCNPTPADIQSIHQSRRNSIENEKQKYEPQSKDIPLNTAFRQVMEKSWDPANRRNSKTPIKPSKVASINPKSLLNEISTKYDQYGEYRQQDGHELLRHLLDSLRMEELDVIKKIQPPESNEKRRKSTGSQSQASQSPYITQNGGSVDERDDNLKPLVDNLFCGKLLSFVVCEGCRHVSHTYEDFYDISLSLRPEVDAKENGKRQRIRSMADRWRRSASGKATGGSKEEVSKPLADSLAMLLDGQSGSYSDTEQSDDPVKRSNSRIGRGISRPRSTADRARIDANSKEGAKTFIKKQMEDHHVEQSDAEVGPEKAMEKLSIDAPIEKKRESGVSLLRAVSGRRTPASRAASPLRRDTVDSDPKRSSSPGVRSGDAENDSESSAHHRHHLHFGGHKKKVVSKHAKYLSSLLTEAAPQPQQANLGALFWGRSRTPGVNDVSSDQKGANSEDLIAQQAGTGLIKALHQFTSVEVLDGSNSFACKRCWRLLNPPSAEEDQKLRLRRLRRGKGEHDSEESSDDDSSSDEEAKEEKQKAAIKSSIKSSTNGSSASSLASVSDIPFTESSVERSVESLVQGDNEICESPSAMQTVNGSTPSVVISSTEAQTGSETPTRSTTMIAPLPQPKREATLKASQLNATSDLSETPKLQAPKPIMASLRLGKALSSTSSDEGGGSNQPSSDESSDEESNAQTPSEAGSRKRSIKYADEGMSSITKPAPIATTKQPAIRRKRSIHSLQRRALKRFLIAETPKVFVFHFKRFQATGRGFSFSTSFKKIDDYVSFPEYLDVKPWLAPPREEYDRHGKLKASSDPRALLKAQQEAESQGSQKHHHHHWGWRPHHHHQENKAEILAYQPKTKYRLYAVVVHQGSMSGGHYTAYVLSDRANESLKAKADAHANATETAKSSSTKEKATKKTNGASSGASANGEGSVTAASTPSPLTTNGNAAGSNTRIDSLSSVSSLDSDIGQQEGEKEASSTTQNEKPIPSTVTKTDERRWIFASDTQVRPANIEEVLKAQAYMLFYEQL</sequence>
<feature type="region of interest" description="Disordered" evidence="8">
    <location>
        <begin position="1"/>
        <end position="20"/>
    </location>
</feature>
<feature type="region of interest" description="Disordered" evidence="8">
    <location>
        <begin position="342"/>
        <end position="376"/>
    </location>
</feature>
<dbReference type="GO" id="GO:0005634">
    <property type="term" value="C:nucleus"/>
    <property type="evidence" value="ECO:0007669"/>
    <property type="project" value="TreeGrafter"/>
</dbReference>
<feature type="compositionally biased region" description="Polar residues" evidence="8">
    <location>
        <begin position="728"/>
        <end position="760"/>
    </location>
</feature>
<dbReference type="GO" id="GO:0005829">
    <property type="term" value="C:cytosol"/>
    <property type="evidence" value="ECO:0007669"/>
    <property type="project" value="TreeGrafter"/>
</dbReference>
<feature type="compositionally biased region" description="Basic and acidic residues" evidence="8">
    <location>
        <begin position="342"/>
        <end position="360"/>
    </location>
</feature>
<dbReference type="STRING" id="1280837.A0A316V9L2"/>
<keyword evidence="4" id="KW-0645">Protease</keyword>
<evidence type="ECO:0000313" key="11">
    <source>
        <dbReference type="Proteomes" id="UP000245771"/>
    </source>
</evidence>
<evidence type="ECO:0000259" key="9">
    <source>
        <dbReference type="PROSITE" id="PS50235"/>
    </source>
</evidence>
<dbReference type="InterPro" id="IPR001394">
    <property type="entry name" value="Peptidase_C19_UCH"/>
</dbReference>
<dbReference type="GO" id="GO:0016579">
    <property type="term" value="P:protein deubiquitination"/>
    <property type="evidence" value="ECO:0007669"/>
    <property type="project" value="InterPro"/>
</dbReference>
<dbReference type="Proteomes" id="UP000245771">
    <property type="component" value="Unassembled WGS sequence"/>
</dbReference>
<dbReference type="PROSITE" id="PS00972">
    <property type="entry name" value="USP_1"/>
    <property type="match status" value="1"/>
</dbReference>
<proteinExistence type="inferred from homology"/>
<feature type="compositionally biased region" description="Acidic residues" evidence="8">
    <location>
        <begin position="656"/>
        <end position="671"/>
    </location>
</feature>
<feature type="region of interest" description="Disordered" evidence="8">
    <location>
        <begin position="957"/>
        <end position="984"/>
    </location>
</feature>
<feature type="region of interest" description="Disordered" evidence="8">
    <location>
        <begin position="1033"/>
        <end position="1132"/>
    </location>
</feature>
<feature type="compositionally biased region" description="Polar residues" evidence="8">
    <location>
        <begin position="1117"/>
        <end position="1131"/>
    </location>
</feature>
<evidence type="ECO:0000256" key="4">
    <source>
        <dbReference type="ARBA" id="ARBA00022670"/>
    </source>
</evidence>
<gene>
    <name evidence="10" type="ORF">FA14DRAFT_162400</name>
</gene>
<dbReference type="PROSITE" id="PS50235">
    <property type="entry name" value="USP_3"/>
    <property type="match status" value="1"/>
</dbReference>
<dbReference type="AlphaFoldDB" id="A0A316V9L2"/>
<dbReference type="EMBL" id="KZ819606">
    <property type="protein sequence ID" value="PWN32175.1"/>
    <property type="molecule type" value="Genomic_DNA"/>
</dbReference>
<dbReference type="PANTHER" id="PTHR24006">
    <property type="entry name" value="UBIQUITIN CARBOXYL-TERMINAL HYDROLASE"/>
    <property type="match status" value="1"/>
</dbReference>
<evidence type="ECO:0000256" key="5">
    <source>
        <dbReference type="ARBA" id="ARBA00022786"/>
    </source>
</evidence>
<dbReference type="PANTHER" id="PTHR24006:SF888">
    <property type="entry name" value="UBIQUITIN CARBOXYL-TERMINAL HYDROLASE 30"/>
    <property type="match status" value="1"/>
</dbReference>
<feature type="region of interest" description="Disordered" evidence="8">
    <location>
        <begin position="389"/>
        <end position="432"/>
    </location>
</feature>
<feature type="compositionally biased region" description="Low complexity" evidence="8">
    <location>
        <begin position="409"/>
        <end position="419"/>
    </location>
</feature>
<feature type="compositionally biased region" description="Polar residues" evidence="8">
    <location>
        <begin position="774"/>
        <end position="785"/>
    </location>
</feature>
<dbReference type="Pfam" id="PF00443">
    <property type="entry name" value="UCH"/>
    <property type="match status" value="1"/>
</dbReference>
<dbReference type="Gene3D" id="3.90.70.10">
    <property type="entry name" value="Cysteine proteinases"/>
    <property type="match status" value="3"/>
</dbReference>
<dbReference type="EC" id="3.4.19.12" evidence="3"/>
<evidence type="ECO:0000256" key="6">
    <source>
        <dbReference type="ARBA" id="ARBA00022801"/>
    </source>
</evidence>
<feature type="compositionally biased region" description="Low complexity" evidence="8">
    <location>
        <begin position="1095"/>
        <end position="1106"/>
    </location>
</feature>
<organism evidence="10 11">
    <name type="scientific">Meira miltonrushii</name>
    <dbReference type="NCBI Taxonomy" id="1280837"/>
    <lineage>
        <taxon>Eukaryota</taxon>
        <taxon>Fungi</taxon>
        <taxon>Dikarya</taxon>
        <taxon>Basidiomycota</taxon>
        <taxon>Ustilaginomycotina</taxon>
        <taxon>Exobasidiomycetes</taxon>
        <taxon>Exobasidiales</taxon>
        <taxon>Brachybasidiaceae</taxon>
        <taxon>Meira</taxon>
    </lineage>
</organism>
<evidence type="ECO:0000256" key="2">
    <source>
        <dbReference type="ARBA" id="ARBA00009085"/>
    </source>
</evidence>
<evidence type="ECO:0000256" key="1">
    <source>
        <dbReference type="ARBA" id="ARBA00000707"/>
    </source>
</evidence>
<feature type="compositionally biased region" description="Polar residues" evidence="8">
    <location>
        <begin position="1073"/>
        <end position="1094"/>
    </location>
</feature>
<evidence type="ECO:0000256" key="3">
    <source>
        <dbReference type="ARBA" id="ARBA00012759"/>
    </source>
</evidence>
<feature type="compositionally biased region" description="Low complexity" evidence="8">
    <location>
        <begin position="1056"/>
        <end position="1071"/>
    </location>
</feature>
<evidence type="ECO:0000256" key="8">
    <source>
        <dbReference type="SAM" id="MobiDB-lite"/>
    </source>
</evidence>
<comment type="catalytic activity">
    <reaction evidence="1">
        <text>Thiol-dependent hydrolysis of ester, thioester, amide, peptide and isopeptide bonds formed by the C-terminal Gly of ubiquitin (a 76-residue protein attached to proteins as an intracellular targeting signal).</text>
        <dbReference type="EC" id="3.4.19.12"/>
    </reaction>
</comment>
<keyword evidence="7" id="KW-0788">Thiol protease</keyword>
<dbReference type="GeneID" id="37021368"/>
<keyword evidence="11" id="KW-1185">Reference proteome</keyword>
<feature type="compositionally biased region" description="Basic and acidic residues" evidence="8">
    <location>
        <begin position="420"/>
        <end position="432"/>
    </location>
</feature>
<feature type="compositionally biased region" description="Low complexity" evidence="8">
    <location>
        <begin position="679"/>
        <end position="700"/>
    </location>
</feature>
<feature type="compositionally biased region" description="Basic residues" evidence="8">
    <location>
        <begin position="529"/>
        <end position="541"/>
    </location>
</feature>
<dbReference type="InterPro" id="IPR038765">
    <property type="entry name" value="Papain-like_cys_pep_sf"/>
</dbReference>
<keyword evidence="5" id="KW-0833">Ubl conjugation pathway</keyword>
<dbReference type="OrthoDB" id="420187at2759"/>
<dbReference type="RefSeq" id="XP_025352477.1">
    <property type="nucleotide sequence ID" value="XM_025499587.1"/>
</dbReference>
<feature type="region of interest" description="Disordered" evidence="8">
    <location>
        <begin position="648"/>
        <end position="844"/>
    </location>
</feature>
<feature type="domain" description="USP" evidence="9">
    <location>
        <begin position="22"/>
        <end position="1167"/>
    </location>
</feature>
<dbReference type="InterPro" id="IPR050164">
    <property type="entry name" value="Peptidase_C19"/>
</dbReference>
<dbReference type="GO" id="GO:0006508">
    <property type="term" value="P:proteolysis"/>
    <property type="evidence" value="ECO:0007669"/>
    <property type="project" value="UniProtKB-KW"/>
</dbReference>
<feature type="compositionally biased region" description="Low complexity" evidence="8">
    <location>
        <begin position="1"/>
        <end position="15"/>
    </location>
</feature>
<feature type="region of interest" description="Disordered" evidence="8">
    <location>
        <begin position="193"/>
        <end position="213"/>
    </location>
</feature>
<dbReference type="GO" id="GO:0004843">
    <property type="term" value="F:cysteine-type deubiquitinase activity"/>
    <property type="evidence" value="ECO:0007669"/>
    <property type="project" value="UniProtKB-EC"/>
</dbReference>
<evidence type="ECO:0000256" key="7">
    <source>
        <dbReference type="ARBA" id="ARBA00022807"/>
    </source>
</evidence>
<feature type="compositionally biased region" description="Basic residues" evidence="8">
    <location>
        <begin position="969"/>
        <end position="984"/>
    </location>
</feature>
<reference evidence="10 11" key="1">
    <citation type="journal article" date="2018" name="Mol. Biol. Evol.">
        <title>Broad Genomic Sampling Reveals a Smut Pathogenic Ancestry of the Fungal Clade Ustilaginomycotina.</title>
        <authorList>
            <person name="Kijpornyongpan T."/>
            <person name="Mondo S.J."/>
            <person name="Barry K."/>
            <person name="Sandor L."/>
            <person name="Lee J."/>
            <person name="Lipzen A."/>
            <person name="Pangilinan J."/>
            <person name="LaButti K."/>
            <person name="Hainaut M."/>
            <person name="Henrissat B."/>
            <person name="Grigoriev I.V."/>
            <person name="Spatafora J.W."/>
            <person name="Aime M.C."/>
        </authorList>
    </citation>
    <scope>NUCLEOTIDE SEQUENCE [LARGE SCALE GENOMIC DNA]</scope>
    <source>
        <strain evidence="10 11">MCA 3882</strain>
    </source>
</reference>
<feature type="region of interest" description="Disordered" evidence="8">
    <location>
        <begin position="481"/>
        <end position="541"/>
    </location>
</feature>
<dbReference type="InterPro" id="IPR028889">
    <property type="entry name" value="USP"/>
</dbReference>
<feature type="compositionally biased region" description="Polar residues" evidence="8">
    <location>
        <begin position="273"/>
        <end position="290"/>
    </location>
</feature>
<name>A0A316V9L2_9BASI</name>
<accession>A0A316V9L2</accession>
<dbReference type="PROSITE" id="PS00973">
    <property type="entry name" value="USP_2"/>
    <property type="match status" value="1"/>
</dbReference>
<comment type="similarity">
    <text evidence="2">Belongs to the peptidase C19 family.</text>
</comment>
<evidence type="ECO:0000313" key="10">
    <source>
        <dbReference type="EMBL" id="PWN32175.1"/>
    </source>
</evidence>
<dbReference type="InterPro" id="IPR018200">
    <property type="entry name" value="USP_CS"/>
</dbReference>
<feature type="compositionally biased region" description="Basic and acidic residues" evidence="8">
    <location>
        <begin position="498"/>
        <end position="509"/>
    </location>
</feature>
<keyword evidence="6" id="KW-0378">Hydrolase</keyword>